<evidence type="ECO:0000256" key="1">
    <source>
        <dbReference type="ARBA" id="ARBA00004123"/>
    </source>
</evidence>
<comment type="subcellular location">
    <subcellularLocation>
        <location evidence="1 8">Nucleus</location>
    </subcellularLocation>
</comment>
<comment type="similarity">
    <text evidence="2 8">Belongs to the Mediator complex subunit 6 family.</text>
</comment>
<comment type="function">
    <text evidence="8">Component of the Mediator complex, a coactivator involved in the regulated transcription of nearly all RNA polymerase II-dependent genes. Mediator functions as a bridge to convey information from gene-specific regulatory proteins to the basal RNA polymerase II transcription machinery. Mediator is recruited to promoters by direct interactions with regulatory proteins and serves as a scaffold for the assembly of a functional preinitiation complex with RNA polymerase II and the general transcription factors.</text>
</comment>
<organism evidence="10 11">
    <name type="scientific">Smittium simulii</name>
    <dbReference type="NCBI Taxonomy" id="133385"/>
    <lineage>
        <taxon>Eukaryota</taxon>
        <taxon>Fungi</taxon>
        <taxon>Fungi incertae sedis</taxon>
        <taxon>Zoopagomycota</taxon>
        <taxon>Kickxellomycotina</taxon>
        <taxon>Harpellomycetes</taxon>
        <taxon>Harpellales</taxon>
        <taxon>Legeriomycetaceae</taxon>
        <taxon>Smittium</taxon>
    </lineage>
</organism>
<dbReference type="GO" id="GO:0006357">
    <property type="term" value="P:regulation of transcription by RNA polymerase II"/>
    <property type="evidence" value="ECO:0007669"/>
    <property type="project" value="InterPro"/>
</dbReference>
<dbReference type="Gene3D" id="3.10.450.580">
    <property type="entry name" value="Mediator complex, subunit Med6"/>
    <property type="match status" value="1"/>
</dbReference>
<evidence type="ECO:0000256" key="5">
    <source>
        <dbReference type="ARBA" id="ARBA00023163"/>
    </source>
</evidence>
<name>A0A2T9Z059_9FUNG</name>
<evidence type="ECO:0000256" key="4">
    <source>
        <dbReference type="ARBA" id="ARBA00023015"/>
    </source>
</evidence>
<evidence type="ECO:0000313" key="11">
    <source>
        <dbReference type="Proteomes" id="UP000245383"/>
    </source>
</evidence>
<dbReference type="InterPro" id="IPR007018">
    <property type="entry name" value="Mediator_Med6"/>
</dbReference>
<keyword evidence="8" id="KW-0010">Activator</keyword>
<keyword evidence="5 8" id="KW-0804">Transcription</keyword>
<accession>A0A2T9Z059</accession>
<evidence type="ECO:0000313" key="10">
    <source>
        <dbReference type="EMBL" id="PVU97926.1"/>
    </source>
</evidence>
<feature type="region of interest" description="Disordered" evidence="9">
    <location>
        <begin position="225"/>
        <end position="249"/>
    </location>
</feature>
<comment type="subunit">
    <text evidence="8">Component of the Mediator complex.</text>
</comment>
<dbReference type="AlphaFoldDB" id="A0A2T9Z059"/>
<evidence type="ECO:0000256" key="8">
    <source>
        <dbReference type="RuleBase" id="RU364143"/>
    </source>
</evidence>
<dbReference type="GO" id="GO:0003712">
    <property type="term" value="F:transcription coregulator activity"/>
    <property type="evidence" value="ECO:0007669"/>
    <property type="project" value="InterPro"/>
</dbReference>
<comment type="caution">
    <text evidence="10">The sequence shown here is derived from an EMBL/GenBank/DDBJ whole genome shotgun (WGS) entry which is preliminary data.</text>
</comment>
<dbReference type="GO" id="GO:0016592">
    <property type="term" value="C:mediator complex"/>
    <property type="evidence" value="ECO:0007669"/>
    <property type="project" value="InterPro"/>
</dbReference>
<evidence type="ECO:0000256" key="3">
    <source>
        <dbReference type="ARBA" id="ARBA00020634"/>
    </source>
</evidence>
<evidence type="ECO:0000256" key="6">
    <source>
        <dbReference type="ARBA" id="ARBA00023242"/>
    </source>
</evidence>
<evidence type="ECO:0000256" key="7">
    <source>
        <dbReference type="ARBA" id="ARBA00031259"/>
    </source>
</evidence>
<dbReference type="Pfam" id="PF04934">
    <property type="entry name" value="Med6"/>
    <property type="match status" value="1"/>
</dbReference>
<keyword evidence="6 8" id="KW-0539">Nucleus</keyword>
<dbReference type="EMBL" id="MBFR01000005">
    <property type="protein sequence ID" value="PVU97926.1"/>
    <property type="molecule type" value="Genomic_DNA"/>
</dbReference>
<dbReference type="InterPro" id="IPR038566">
    <property type="entry name" value="Mediator_Med6_sf"/>
</dbReference>
<sequence length="293" mass="33461">MNALEVKDLMGIEWRFSEWIFQAGGLNPYNILEYFSLSPFWDPNSNNAVLKMQTQHNTLQNEKIDLNNMLGIEFILAYEKHPEVYIIAKRRRTSPTKAVNISFYYVINGNIYQAPPLTDILSSRMQTSLSEIQEGFLEISSKVNYIPFKGYSWESSEDKKNIKHSDSLNPSITRHRTKGQFSNSIDYMLGLGLRKQSIISHKTKQSNLNFQDSVLDQNITSIINRPDPGSNFLNSNKNKSGNNYTPQLDEQGYSSEVFTNEMPSFLKMPATPTPSLYLSQSNPHTPANLSLKK</sequence>
<protein>
    <recommendedName>
        <fullName evidence="3 8">Mediator of RNA polymerase II transcription subunit 6</fullName>
    </recommendedName>
    <alternativeName>
        <fullName evidence="7 8">Mediator complex subunit 6</fullName>
    </alternativeName>
</protein>
<evidence type="ECO:0000256" key="2">
    <source>
        <dbReference type="ARBA" id="ARBA00007526"/>
    </source>
</evidence>
<keyword evidence="4 8" id="KW-0805">Transcription regulation</keyword>
<dbReference type="PANTHER" id="PTHR13104">
    <property type="entry name" value="MED-6-RELATED"/>
    <property type="match status" value="1"/>
</dbReference>
<evidence type="ECO:0000256" key="9">
    <source>
        <dbReference type="SAM" id="MobiDB-lite"/>
    </source>
</evidence>
<keyword evidence="11" id="KW-1185">Reference proteome</keyword>
<dbReference type="Proteomes" id="UP000245383">
    <property type="component" value="Unassembled WGS sequence"/>
</dbReference>
<dbReference type="STRING" id="133385.A0A2T9Z059"/>
<feature type="compositionally biased region" description="Polar residues" evidence="9">
    <location>
        <begin position="231"/>
        <end position="249"/>
    </location>
</feature>
<reference evidence="10 11" key="1">
    <citation type="journal article" date="2018" name="MBio">
        <title>Comparative Genomics Reveals the Core Gene Toolbox for the Fungus-Insect Symbiosis.</title>
        <authorList>
            <person name="Wang Y."/>
            <person name="Stata M."/>
            <person name="Wang W."/>
            <person name="Stajich J.E."/>
            <person name="White M.M."/>
            <person name="Moncalvo J.M."/>
        </authorList>
    </citation>
    <scope>NUCLEOTIDE SEQUENCE [LARGE SCALE GENOMIC DNA]</scope>
    <source>
        <strain evidence="10 11">SWE-8-4</strain>
    </source>
</reference>
<dbReference type="OrthoDB" id="344220at2759"/>
<gene>
    <name evidence="8" type="primary">MED6</name>
    <name evidence="10" type="ORF">BB561_000178</name>
</gene>
<proteinExistence type="inferred from homology"/>